<proteinExistence type="predicted"/>
<evidence type="ECO:0000313" key="1">
    <source>
        <dbReference type="EMBL" id="TDF73878.1"/>
    </source>
</evidence>
<gene>
    <name evidence="1" type="ORF">E0946_02355</name>
</gene>
<protein>
    <submittedName>
        <fullName evidence="1">SPOR domain-containing protein</fullName>
    </submittedName>
</protein>
<sequence>MPYKLRVFLLTALLIALPLMGYSAGLSKDFQILENKFQQGDIAGISSLLPTAKANNDEDRALQLYLSAMLKKTENETISSLQQAANLYPKTYYGQMSILELAKYHILKREINQAEELLHKITNVQLIEKFYWLAYCADSKSNYDKAISYSENYLRMTSDNKYLENTYYIIANAYRKQGKYQSAITTLEKLKKIEGYPKNEQYFYYQLGYCYQLLGNVADAYQNYKKAFELNHNSPLAFMAEDKLFELRNRYNPSLDLSFLYPYTTLDIPGLIQPEITIPPAASIIQDLPLKLENRPETGYYVQIGCFSSEANARKRTEEIRGLNISAIYFEDKNKKNTPWVVASGPYSSITEAETLKSILAQKSVDSFITRY</sequence>
<dbReference type="Proteomes" id="UP000294588">
    <property type="component" value="Unassembled WGS sequence"/>
</dbReference>
<organism evidence="1 2">
    <name type="scientific">Candidatus Syntrophosphaera thermopropionivorans</name>
    <dbReference type="NCBI Taxonomy" id="2593015"/>
    <lineage>
        <taxon>Bacteria</taxon>
        <taxon>Pseudomonadati</taxon>
        <taxon>Candidatus Cloacimonadota</taxon>
        <taxon>Candidatus Cloacimonadia</taxon>
        <taxon>Candidatus Cloacimonadales</taxon>
        <taxon>Candidatus Cloacimonadaceae</taxon>
        <taxon>Candidatus Syntrophosphaera</taxon>
    </lineage>
</organism>
<dbReference type="EMBL" id="SMOG01000003">
    <property type="protein sequence ID" value="TDF73878.1"/>
    <property type="molecule type" value="Genomic_DNA"/>
</dbReference>
<comment type="caution">
    <text evidence="1">The sequence shown here is derived from an EMBL/GenBank/DDBJ whole genome shotgun (WGS) entry which is preliminary data.</text>
</comment>
<accession>A0AC61QKE0</accession>
<keyword evidence="2" id="KW-1185">Reference proteome</keyword>
<name>A0AC61QKE0_9BACT</name>
<reference evidence="1" key="1">
    <citation type="submission" date="2019-03" db="EMBL/GenBank/DDBJ databases">
        <title>Candidatus Syntrophosphaera thermopropionivorans: a novel player in syntrophic propionate oxidation during anaerobic digestion.</title>
        <authorList>
            <person name="Dyksma S."/>
        </authorList>
    </citation>
    <scope>NUCLEOTIDE SEQUENCE</scope>
    <source>
        <strain evidence="1">W5</strain>
    </source>
</reference>
<evidence type="ECO:0000313" key="2">
    <source>
        <dbReference type="Proteomes" id="UP000294588"/>
    </source>
</evidence>